<dbReference type="InterPro" id="IPR050536">
    <property type="entry name" value="DtxR_MntR_Metal-Reg"/>
</dbReference>
<evidence type="ECO:0000313" key="6">
    <source>
        <dbReference type="EMBL" id="PNH19496.1"/>
    </source>
</evidence>
<dbReference type="SUPFAM" id="SSF46785">
    <property type="entry name" value="Winged helix' DNA-binding domain"/>
    <property type="match status" value="1"/>
</dbReference>
<dbReference type="InterPro" id="IPR001367">
    <property type="entry name" value="Fe_dep_repressor"/>
</dbReference>
<dbReference type="GO" id="GO:0046983">
    <property type="term" value="F:protein dimerization activity"/>
    <property type="evidence" value="ECO:0007669"/>
    <property type="project" value="InterPro"/>
</dbReference>
<dbReference type="SMART" id="SM00529">
    <property type="entry name" value="HTH_DTXR"/>
    <property type="match status" value="1"/>
</dbReference>
<dbReference type="PANTHER" id="PTHR33238:SF7">
    <property type="entry name" value="IRON-DEPENDENT TRANSCRIPTIONAL REGULATOR"/>
    <property type="match status" value="1"/>
</dbReference>
<comment type="caution">
    <text evidence="6">The sequence shown here is derived from an EMBL/GenBank/DDBJ whole genome shotgun (WGS) entry which is preliminary data.</text>
</comment>
<dbReference type="PROSITE" id="PS50944">
    <property type="entry name" value="HTH_DTXR"/>
    <property type="match status" value="1"/>
</dbReference>
<dbReference type="Proteomes" id="UP000236394">
    <property type="component" value="Unassembled WGS sequence"/>
</dbReference>
<dbReference type="Pfam" id="PF02742">
    <property type="entry name" value="Fe_dep_repr_C"/>
    <property type="match status" value="1"/>
</dbReference>
<dbReference type="SUPFAM" id="SSF47979">
    <property type="entry name" value="Iron-dependent repressor protein, dimerization domain"/>
    <property type="match status" value="1"/>
</dbReference>
<organism evidence="6 7">
    <name type="scientific">Mageeibacillus indolicus</name>
    <dbReference type="NCBI Taxonomy" id="884684"/>
    <lineage>
        <taxon>Bacteria</taxon>
        <taxon>Bacillati</taxon>
        <taxon>Bacillota</taxon>
        <taxon>Clostridia</taxon>
        <taxon>Eubacteriales</taxon>
        <taxon>Oscillospiraceae</taxon>
        <taxon>Mageeibacillus</taxon>
    </lineage>
</organism>
<keyword evidence="2" id="KW-0805">Transcription regulation</keyword>
<dbReference type="GO" id="GO:0003677">
    <property type="term" value="F:DNA binding"/>
    <property type="evidence" value="ECO:0007669"/>
    <property type="project" value="UniProtKB-KW"/>
</dbReference>
<dbReference type="Gene3D" id="1.10.10.10">
    <property type="entry name" value="Winged helix-like DNA-binding domain superfamily/Winged helix DNA-binding domain"/>
    <property type="match status" value="1"/>
</dbReference>
<accession>A0A2J8B433</accession>
<sequence>MAELPVLTMSNEDYLEAILQLSAHSPSVRSVDVADMLGVSKASVSKAMGVLREAGMIEQPHYGLITLTDEGKAVAGEVLHRHKMLKYFLVHMLGVADNVAEEDACRMEHVISMETRNKWFAYIRQFHEAEVKGSIDNGLPAQESIK</sequence>
<evidence type="ECO:0000256" key="2">
    <source>
        <dbReference type="ARBA" id="ARBA00023015"/>
    </source>
</evidence>
<dbReference type="InterPro" id="IPR036421">
    <property type="entry name" value="Fe_dep_repressor_sf"/>
</dbReference>
<dbReference type="EMBL" id="NBZD01000001">
    <property type="protein sequence ID" value="PNH19496.1"/>
    <property type="molecule type" value="Genomic_DNA"/>
</dbReference>
<dbReference type="InterPro" id="IPR022687">
    <property type="entry name" value="HTH_DTXR"/>
</dbReference>
<gene>
    <name evidence="6" type="ORF">B7R76_01010</name>
</gene>
<dbReference type="GO" id="GO:0003700">
    <property type="term" value="F:DNA-binding transcription factor activity"/>
    <property type="evidence" value="ECO:0007669"/>
    <property type="project" value="InterPro"/>
</dbReference>
<name>A0A2J8B433_9FIRM</name>
<evidence type="ECO:0000256" key="1">
    <source>
        <dbReference type="ARBA" id="ARBA00007871"/>
    </source>
</evidence>
<dbReference type="InterPro" id="IPR036388">
    <property type="entry name" value="WH-like_DNA-bd_sf"/>
</dbReference>
<dbReference type="InterPro" id="IPR036390">
    <property type="entry name" value="WH_DNA-bd_sf"/>
</dbReference>
<proteinExistence type="inferred from homology"/>
<dbReference type="Gene3D" id="1.10.60.10">
    <property type="entry name" value="Iron dependent repressor, metal binding and dimerisation domain"/>
    <property type="match status" value="1"/>
</dbReference>
<evidence type="ECO:0000256" key="3">
    <source>
        <dbReference type="ARBA" id="ARBA00023125"/>
    </source>
</evidence>
<dbReference type="PANTHER" id="PTHR33238">
    <property type="entry name" value="IRON (METAL) DEPENDENT REPRESSOR, DTXR FAMILY"/>
    <property type="match status" value="1"/>
</dbReference>
<dbReference type="RefSeq" id="WP_012993617.1">
    <property type="nucleotide sequence ID" value="NZ_NBZD01000001.1"/>
</dbReference>
<protein>
    <submittedName>
        <fullName evidence="6">DtxR family transcriptional regulator</fullName>
    </submittedName>
</protein>
<dbReference type="AlphaFoldDB" id="A0A2J8B433"/>
<evidence type="ECO:0000256" key="4">
    <source>
        <dbReference type="ARBA" id="ARBA00023163"/>
    </source>
</evidence>
<feature type="domain" description="HTH dtxR-type" evidence="5">
    <location>
        <begin position="7"/>
        <end position="68"/>
    </location>
</feature>
<comment type="similarity">
    <text evidence="1">Belongs to the DtxR/MntR family.</text>
</comment>
<evidence type="ECO:0000259" key="5">
    <source>
        <dbReference type="PROSITE" id="PS50944"/>
    </source>
</evidence>
<dbReference type="Pfam" id="PF01325">
    <property type="entry name" value="Fe_dep_repress"/>
    <property type="match status" value="1"/>
</dbReference>
<dbReference type="GO" id="GO:0046914">
    <property type="term" value="F:transition metal ion binding"/>
    <property type="evidence" value="ECO:0007669"/>
    <property type="project" value="InterPro"/>
</dbReference>
<reference evidence="7" key="1">
    <citation type="submission" date="2017-04" db="EMBL/GenBank/DDBJ databases">
        <authorList>
            <person name="Bumgarner R.E."/>
            <person name="Fredricks D.N."/>
            <person name="Srinivasan S."/>
        </authorList>
    </citation>
    <scope>NUCLEOTIDE SEQUENCE [LARGE SCALE GENOMIC DNA]</scope>
    <source>
        <strain evidence="7">KA00405</strain>
    </source>
</reference>
<keyword evidence="4" id="KW-0804">Transcription</keyword>
<dbReference type="InterPro" id="IPR022689">
    <property type="entry name" value="Iron_dep_repressor"/>
</dbReference>
<dbReference type="OMA" id="YCIIERF"/>
<evidence type="ECO:0000313" key="7">
    <source>
        <dbReference type="Proteomes" id="UP000236394"/>
    </source>
</evidence>
<keyword evidence="3" id="KW-0238">DNA-binding</keyword>